<gene>
    <name evidence="2" type="ORF">FNW11_02975</name>
</gene>
<sequence length="144" mass="16851">MKIIINILALSLSIYSLSAQNFKTDYTKSYISKNCGEEKFAFTFYNNTLFRTDSYYNTSIKVPSKRQLTDFDNSGFYYEMWLPTFYLELYGINEYNKVPQFNYKVCFDKKGGDLLYIFESAANSGIDSGKFYFTLKGRNIFCTD</sequence>
<dbReference type="RefSeq" id="WP_144064491.1">
    <property type="nucleotide sequence ID" value="NZ_VJZL01000003.1"/>
</dbReference>
<evidence type="ECO:0000256" key="1">
    <source>
        <dbReference type="SAM" id="SignalP"/>
    </source>
</evidence>
<dbReference type="AlphaFoldDB" id="A0A553BWF1"/>
<evidence type="ECO:0000313" key="2">
    <source>
        <dbReference type="EMBL" id="TRX12515.1"/>
    </source>
</evidence>
<feature type="chain" id="PRO_5022128402" evidence="1">
    <location>
        <begin position="20"/>
        <end position="144"/>
    </location>
</feature>
<comment type="caution">
    <text evidence="2">The sequence shown here is derived from an EMBL/GenBank/DDBJ whole genome shotgun (WGS) entry which is preliminary data.</text>
</comment>
<proteinExistence type="predicted"/>
<name>A0A553BWF1_9FLAO</name>
<protein>
    <submittedName>
        <fullName evidence="2">Uncharacterized protein</fullName>
    </submittedName>
</protein>
<feature type="signal peptide" evidence="1">
    <location>
        <begin position="1"/>
        <end position="19"/>
    </location>
</feature>
<accession>A0A553BWF1</accession>
<keyword evidence="1" id="KW-0732">Signal</keyword>
<evidence type="ECO:0000313" key="3">
    <source>
        <dbReference type="Proteomes" id="UP000318669"/>
    </source>
</evidence>
<dbReference type="EMBL" id="VJZL01000003">
    <property type="protein sequence ID" value="TRX12515.1"/>
    <property type="molecule type" value="Genomic_DNA"/>
</dbReference>
<reference evidence="2 3" key="1">
    <citation type="submission" date="2019-07" db="EMBL/GenBank/DDBJ databases">
        <title>Novel species of Flavobacterium.</title>
        <authorList>
            <person name="Liu Q."/>
            <person name="Xin Y.-H."/>
        </authorList>
    </citation>
    <scope>NUCLEOTIDE SEQUENCE [LARGE SCALE GENOMIC DNA]</scope>
    <source>
        <strain evidence="2 3">GSR22</strain>
    </source>
</reference>
<dbReference type="Proteomes" id="UP000318669">
    <property type="component" value="Unassembled WGS sequence"/>
</dbReference>
<dbReference type="OrthoDB" id="9962310at2"/>
<organism evidence="2 3">
    <name type="scientific">Flavobacterium gawalongense</name>
    <dbReference type="NCBI Taxonomy" id="2594432"/>
    <lineage>
        <taxon>Bacteria</taxon>
        <taxon>Pseudomonadati</taxon>
        <taxon>Bacteroidota</taxon>
        <taxon>Flavobacteriia</taxon>
        <taxon>Flavobacteriales</taxon>
        <taxon>Flavobacteriaceae</taxon>
        <taxon>Flavobacterium</taxon>
    </lineage>
</organism>